<dbReference type="EMBL" id="FMHY01000002">
    <property type="protein sequence ID" value="SCL48442.1"/>
    <property type="molecule type" value="Genomic_DNA"/>
</dbReference>
<sequence length="140" mass="14514">MWITVRTAETYGELIDVRKVSSIAAAVTLTVGCTGVVVTGVAAPASATCSHPHSNIDSGSGKLFNGSNINIRTGPHTSCPSNGYGQLSHNVDFWCYTSGDGVTANGYTTHSWTYLKDTTTGVSGWVADALLKGLGSQIAC</sequence>
<keyword evidence="2" id="KW-1185">Reference proteome</keyword>
<dbReference type="AlphaFoldDB" id="A0A1C6U325"/>
<accession>A0A1C6U325</accession>
<proteinExistence type="predicted"/>
<dbReference type="STRING" id="227316.GA0070604_1704"/>
<evidence type="ECO:0008006" key="3">
    <source>
        <dbReference type="Google" id="ProtNLM"/>
    </source>
</evidence>
<name>A0A1C6U325_9ACTN</name>
<gene>
    <name evidence="1" type="ORF">GA0070604_1704</name>
</gene>
<reference evidence="2" key="1">
    <citation type="submission" date="2016-06" db="EMBL/GenBank/DDBJ databases">
        <authorList>
            <person name="Varghese N."/>
            <person name="Submissions Spin"/>
        </authorList>
    </citation>
    <scope>NUCLEOTIDE SEQUENCE [LARGE SCALE GENOMIC DNA]</scope>
    <source>
        <strain evidence="2">DSM 44814</strain>
    </source>
</reference>
<dbReference type="PROSITE" id="PS51257">
    <property type="entry name" value="PROKAR_LIPOPROTEIN"/>
    <property type="match status" value="1"/>
</dbReference>
<evidence type="ECO:0000313" key="2">
    <source>
        <dbReference type="Proteomes" id="UP000199696"/>
    </source>
</evidence>
<dbReference type="Proteomes" id="UP000199696">
    <property type="component" value="Unassembled WGS sequence"/>
</dbReference>
<protein>
    <recommendedName>
        <fullName evidence="3">Bacterial SH3 domain</fullName>
    </recommendedName>
</protein>
<evidence type="ECO:0000313" key="1">
    <source>
        <dbReference type="EMBL" id="SCL48442.1"/>
    </source>
</evidence>
<organism evidence="1 2">
    <name type="scientific">Micromonospora eburnea</name>
    <dbReference type="NCBI Taxonomy" id="227316"/>
    <lineage>
        <taxon>Bacteria</taxon>
        <taxon>Bacillati</taxon>
        <taxon>Actinomycetota</taxon>
        <taxon>Actinomycetes</taxon>
        <taxon>Micromonosporales</taxon>
        <taxon>Micromonosporaceae</taxon>
        <taxon>Micromonospora</taxon>
    </lineage>
</organism>